<dbReference type="PIRSF" id="PIRSF017184">
    <property type="entry name" value="Nnr"/>
    <property type="match status" value="1"/>
</dbReference>
<dbReference type="EC" id="5.1.99.6" evidence="19"/>
<name>A0A4P7HMF6_9RHOB</name>
<evidence type="ECO:0000259" key="20">
    <source>
        <dbReference type="PROSITE" id="PS51383"/>
    </source>
</evidence>
<dbReference type="SUPFAM" id="SSF64153">
    <property type="entry name" value="YjeF N-terminal domain-like"/>
    <property type="match status" value="1"/>
</dbReference>
<dbReference type="PROSITE" id="PS51383">
    <property type="entry name" value="YJEF_C_3"/>
    <property type="match status" value="1"/>
</dbReference>
<dbReference type="GO" id="GO:0110051">
    <property type="term" value="P:metabolite repair"/>
    <property type="evidence" value="ECO:0007669"/>
    <property type="project" value="TreeGrafter"/>
</dbReference>
<comment type="catalytic activity">
    <reaction evidence="16 17 19">
        <text>(6S)-NADPHX + ADP = AMP + phosphate + NADPH + H(+)</text>
        <dbReference type="Rhea" id="RHEA:32235"/>
        <dbReference type="ChEBI" id="CHEBI:15378"/>
        <dbReference type="ChEBI" id="CHEBI:43474"/>
        <dbReference type="ChEBI" id="CHEBI:57783"/>
        <dbReference type="ChEBI" id="CHEBI:64076"/>
        <dbReference type="ChEBI" id="CHEBI:456215"/>
        <dbReference type="ChEBI" id="CHEBI:456216"/>
        <dbReference type="EC" id="4.2.1.136"/>
    </reaction>
</comment>
<organism evidence="22 23">
    <name type="scientific">Paracoccus liaowanqingii</name>
    <dbReference type="NCBI Taxonomy" id="2560053"/>
    <lineage>
        <taxon>Bacteria</taxon>
        <taxon>Pseudomonadati</taxon>
        <taxon>Pseudomonadota</taxon>
        <taxon>Alphaproteobacteria</taxon>
        <taxon>Rhodobacterales</taxon>
        <taxon>Paracoccaceae</taxon>
        <taxon>Paracoccus</taxon>
    </lineage>
</organism>
<dbReference type="InterPro" id="IPR004443">
    <property type="entry name" value="YjeF_N_dom"/>
</dbReference>
<feature type="binding site" evidence="18">
    <location>
        <begin position="129"/>
        <end position="135"/>
    </location>
    <ligand>
        <name>(6S)-NADPHX</name>
        <dbReference type="ChEBI" id="CHEBI:64076"/>
    </ligand>
</feature>
<dbReference type="Gene3D" id="3.40.50.10260">
    <property type="entry name" value="YjeF N-terminal domain"/>
    <property type="match status" value="1"/>
</dbReference>
<evidence type="ECO:0000256" key="1">
    <source>
        <dbReference type="ARBA" id="ARBA00000013"/>
    </source>
</evidence>
<evidence type="ECO:0000256" key="19">
    <source>
        <dbReference type="PIRNR" id="PIRNR017184"/>
    </source>
</evidence>
<comment type="function">
    <text evidence="18">Catalyzes the epimerization of the S- and R-forms of NAD(P)HX, a damaged form of NAD(P)H that is a result of enzymatic or heat-dependent hydration. This is a prerequisite for the S-specific NAD(P)H-hydrate dehydratase to allow the repair of both epimers of NAD(P)HX.</text>
</comment>
<evidence type="ECO:0000256" key="8">
    <source>
        <dbReference type="ARBA" id="ARBA00022857"/>
    </source>
</evidence>
<comment type="similarity">
    <text evidence="17">Belongs to the NnrD/CARKD family.</text>
</comment>
<dbReference type="PROSITE" id="PS01050">
    <property type="entry name" value="YJEF_C_2"/>
    <property type="match status" value="1"/>
</dbReference>
<evidence type="ECO:0000256" key="13">
    <source>
        <dbReference type="ARBA" id="ARBA00023268"/>
    </source>
</evidence>
<accession>A0A4P7HMF6</accession>
<dbReference type="EC" id="4.2.1.136" evidence="19"/>
<dbReference type="PANTHER" id="PTHR12592:SF0">
    <property type="entry name" value="ATP-DEPENDENT (S)-NAD(P)H-HYDRATE DEHYDRATASE"/>
    <property type="match status" value="1"/>
</dbReference>
<evidence type="ECO:0000256" key="2">
    <source>
        <dbReference type="ARBA" id="ARBA00000909"/>
    </source>
</evidence>
<dbReference type="AlphaFoldDB" id="A0A4P7HMF6"/>
<dbReference type="NCBIfam" id="TIGR00196">
    <property type="entry name" value="yjeF_cterm"/>
    <property type="match status" value="1"/>
</dbReference>
<comment type="cofactor">
    <cofactor evidence="17">
        <name>Mg(2+)</name>
        <dbReference type="ChEBI" id="CHEBI:18420"/>
    </cofactor>
</comment>
<feature type="binding site" evidence="17">
    <location>
        <position position="460"/>
    </location>
    <ligand>
        <name>(6S)-NADPHX</name>
        <dbReference type="ChEBI" id="CHEBI:64076"/>
    </ligand>
</feature>
<evidence type="ECO:0000313" key="23">
    <source>
        <dbReference type="Proteomes" id="UP000296374"/>
    </source>
</evidence>
<dbReference type="InterPro" id="IPR000631">
    <property type="entry name" value="CARKD"/>
</dbReference>
<feature type="binding site" evidence="17">
    <location>
        <position position="459"/>
    </location>
    <ligand>
        <name>AMP</name>
        <dbReference type="ChEBI" id="CHEBI:456215"/>
    </ligand>
</feature>
<evidence type="ECO:0000256" key="16">
    <source>
        <dbReference type="ARBA" id="ARBA00049209"/>
    </source>
</evidence>
<dbReference type="GO" id="GO:0046496">
    <property type="term" value="P:nicotinamide nucleotide metabolic process"/>
    <property type="evidence" value="ECO:0007669"/>
    <property type="project" value="UniProtKB-UniRule"/>
</dbReference>
<keyword evidence="11 18" id="KW-0413">Isomerase</keyword>
<evidence type="ECO:0000256" key="17">
    <source>
        <dbReference type="HAMAP-Rule" id="MF_01965"/>
    </source>
</evidence>
<keyword evidence="12 17" id="KW-0456">Lyase</keyword>
<dbReference type="InterPro" id="IPR029056">
    <property type="entry name" value="Ribokinase-like"/>
</dbReference>
<comment type="subunit">
    <text evidence="17">Homotetramer.</text>
</comment>
<dbReference type="GO" id="GO:0005524">
    <property type="term" value="F:ATP binding"/>
    <property type="evidence" value="ECO:0007669"/>
    <property type="project" value="UniProtKB-UniRule"/>
</dbReference>
<comment type="similarity">
    <text evidence="3 19">In the N-terminal section; belongs to the NnrE/AIBP family.</text>
</comment>
<feature type="domain" description="YjeF N-terminal" evidence="21">
    <location>
        <begin position="15"/>
        <end position="223"/>
    </location>
</feature>
<dbReference type="Pfam" id="PF03853">
    <property type="entry name" value="YjeF_N"/>
    <property type="match status" value="1"/>
</dbReference>
<comment type="function">
    <text evidence="14 19">Bifunctional enzyme that catalyzes the epimerization of the S- and R-forms of NAD(P)HX and the dehydration of the S-form of NAD(P)HX at the expense of ADP, which is converted to AMP. This allows the repair of both epimers of NAD(P)HX, a damaged form of NAD(P)H that is a result of enzymatic or heat-dependent hydration.</text>
</comment>
<dbReference type="Pfam" id="PF01256">
    <property type="entry name" value="Carb_kinase"/>
    <property type="match status" value="1"/>
</dbReference>
<feature type="binding site" evidence="18">
    <location>
        <position position="125"/>
    </location>
    <ligand>
        <name>K(+)</name>
        <dbReference type="ChEBI" id="CHEBI:29103"/>
    </ligand>
</feature>
<comment type="catalytic activity">
    <reaction evidence="2 18 19">
        <text>(6R)-NADPHX = (6S)-NADPHX</text>
        <dbReference type="Rhea" id="RHEA:32227"/>
        <dbReference type="ChEBI" id="CHEBI:64076"/>
        <dbReference type="ChEBI" id="CHEBI:64077"/>
        <dbReference type="EC" id="5.1.99.6"/>
    </reaction>
</comment>
<dbReference type="GO" id="GO:0046872">
    <property type="term" value="F:metal ion binding"/>
    <property type="evidence" value="ECO:0007669"/>
    <property type="project" value="UniProtKB-UniRule"/>
</dbReference>
<keyword evidence="6 17" id="KW-0547">Nucleotide-binding</keyword>
<feature type="binding site" evidence="17">
    <location>
        <position position="384"/>
    </location>
    <ligand>
        <name>(6S)-NADPHX</name>
        <dbReference type="ChEBI" id="CHEBI:64076"/>
    </ligand>
</feature>
<keyword evidence="9 18" id="KW-0630">Potassium</keyword>
<dbReference type="PROSITE" id="PS51385">
    <property type="entry name" value="YJEF_N"/>
    <property type="match status" value="1"/>
</dbReference>
<dbReference type="NCBIfam" id="TIGR00197">
    <property type="entry name" value="yjeF_nterm"/>
    <property type="match status" value="1"/>
</dbReference>
<feature type="domain" description="YjeF C-terminal" evidence="20">
    <location>
        <begin position="239"/>
        <end position="514"/>
    </location>
</feature>
<dbReference type="GO" id="GO:0052855">
    <property type="term" value="F:ADP-dependent NAD(P)H-hydrate dehydratase activity"/>
    <property type="evidence" value="ECO:0007669"/>
    <property type="project" value="UniProtKB-UniRule"/>
</dbReference>
<dbReference type="HAMAP" id="MF_01965">
    <property type="entry name" value="NADHX_dehydratase"/>
    <property type="match status" value="1"/>
</dbReference>
<dbReference type="InterPro" id="IPR036652">
    <property type="entry name" value="YjeF_N_dom_sf"/>
</dbReference>
<evidence type="ECO:0000256" key="12">
    <source>
        <dbReference type="ARBA" id="ARBA00023239"/>
    </source>
</evidence>
<comment type="function">
    <text evidence="17">Catalyzes the dehydration of the S-form of NAD(P)HX at the expense of ADP, which is converted to AMP. Together with NAD(P)HX epimerase, which catalyzes the epimerization of the S- and R-forms, the enzyme allows the repair of both epimers of NAD(P)HX, a damaged form of NAD(P)H that is a result of enzymatic or heat-dependent hydration.</text>
</comment>
<evidence type="ECO:0000256" key="3">
    <source>
        <dbReference type="ARBA" id="ARBA00006001"/>
    </source>
</evidence>
<dbReference type="InterPro" id="IPR030677">
    <property type="entry name" value="Nnr"/>
</dbReference>
<evidence type="ECO:0000256" key="11">
    <source>
        <dbReference type="ARBA" id="ARBA00023235"/>
    </source>
</evidence>
<dbReference type="RefSeq" id="WP_135312786.1">
    <property type="nucleotide sequence ID" value="NZ_CP038439.1"/>
</dbReference>
<comment type="cofactor">
    <cofactor evidence="18 19">
        <name>K(+)</name>
        <dbReference type="ChEBI" id="CHEBI:29103"/>
    </cofactor>
    <text evidence="18 19">Binds 1 potassium ion per subunit.</text>
</comment>
<comment type="similarity">
    <text evidence="4 19">In the C-terminal section; belongs to the NnrD/CARKD family.</text>
</comment>
<evidence type="ECO:0000259" key="21">
    <source>
        <dbReference type="PROSITE" id="PS51385"/>
    </source>
</evidence>
<evidence type="ECO:0000256" key="10">
    <source>
        <dbReference type="ARBA" id="ARBA00023027"/>
    </source>
</evidence>
<dbReference type="SUPFAM" id="SSF53613">
    <property type="entry name" value="Ribokinase-like"/>
    <property type="match status" value="1"/>
</dbReference>
<comment type="catalytic activity">
    <reaction evidence="1 18 19">
        <text>(6R)-NADHX = (6S)-NADHX</text>
        <dbReference type="Rhea" id="RHEA:32215"/>
        <dbReference type="ChEBI" id="CHEBI:64074"/>
        <dbReference type="ChEBI" id="CHEBI:64075"/>
        <dbReference type="EC" id="5.1.99.6"/>
    </reaction>
</comment>
<dbReference type="Gene3D" id="3.40.1190.20">
    <property type="match status" value="1"/>
</dbReference>
<comment type="catalytic activity">
    <reaction evidence="15 17 19">
        <text>(6S)-NADHX + ADP = AMP + phosphate + NADH + H(+)</text>
        <dbReference type="Rhea" id="RHEA:32223"/>
        <dbReference type="ChEBI" id="CHEBI:15378"/>
        <dbReference type="ChEBI" id="CHEBI:43474"/>
        <dbReference type="ChEBI" id="CHEBI:57945"/>
        <dbReference type="ChEBI" id="CHEBI:64074"/>
        <dbReference type="ChEBI" id="CHEBI:456215"/>
        <dbReference type="ChEBI" id="CHEBI:456216"/>
        <dbReference type="EC" id="4.2.1.136"/>
    </reaction>
</comment>
<evidence type="ECO:0000256" key="5">
    <source>
        <dbReference type="ARBA" id="ARBA00022723"/>
    </source>
</evidence>
<evidence type="ECO:0000256" key="7">
    <source>
        <dbReference type="ARBA" id="ARBA00022840"/>
    </source>
</evidence>
<feature type="binding site" evidence="18">
    <location>
        <position position="64"/>
    </location>
    <ligand>
        <name>K(+)</name>
        <dbReference type="ChEBI" id="CHEBI:29103"/>
    </ligand>
</feature>
<keyword evidence="10 17" id="KW-0520">NAD</keyword>
<proteinExistence type="inferred from homology"/>
<comment type="similarity">
    <text evidence="18">Belongs to the NnrE/AIBP family.</text>
</comment>
<evidence type="ECO:0000256" key="9">
    <source>
        <dbReference type="ARBA" id="ARBA00022958"/>
    </source>
</evidence>
<evidence type="ECO:0000256" key="14">
    <source>
        <dbReference type="ARBA" id="ARBA00025153"/>
    </source>
</evidence>
<dbReference type="PANTHER" id="PTHR12592">
    <property type="entry name" value="ATP-DEPENDENT (S)-NAD(P)H-HYDRATE DEHYDRATASE FAMILY MEMBER"/>
    <property type="match status" value="1"/>
</dbReference>
<dbReference type="EMBL" id="CP038439">
    <property type="protein sequence ID" value="QBX34497.1"/>
    <property type="molecule type" value="Genomic_DNA"/>
</dbReference>
<feature type="binding site" evidence="18">
    <location>
        <begin position="63"/>
        <end position="67"/>
    </location>
    <ligand>
        <name>(6S)-NADPHX</name>
        <dbReference type="ChEBI" id="CHEBI:64076"/>
    </ligand>
</feature>
<feature type="binding site" evidence="17">
    <location>
        <position position="337"/>
    </location>
    <ligand>
        <name>(6S)-NADPHX</name>
        <dbReference type="ChEBI" id="CHEBI:64076"/>
    </ligand>
</feature>
<sequence>MTRLQSTEIVTAAQMRAIESAAMSSGAVSGLQLMTRAGAAVVGQIRLRWPRPGRVAVLCGPGANGGDGFVIARLLAGVGWRVRMLAADHVPGADAAAARAQWRGEVLPLTAEAFDAAPLPDLCIDAIFGTGLSRPPGGAIAALLARLAEAAPPLVAVDGPSGLCLDSGVLLGQGRGALSAIAPRAVLTVTFDSPKPGHLLDHGPQVCGRLVVADIGLGEFRAEARSRTVAIGPCFAHPDPSEGDWLRKTSLAQGHKFSHGAALIVAGGPSRGGAARLAARAALRVGAGLVTLGPPAEALAEHALPPDALMRRAIEDGPALTAALQDPRPLALCLGPGCGLDRAATLLPAALAAGRPLVLDADALTVLFRLAAPRLPPACVLTPHAGEFARLFPDLARALQQDGRDGPCLSRAEAARQAAGRIGAVVVLKGPDTVIADPGGEVALHTDGTVPWLATAGSGDVLAGLVTGLMARGLPPFEAACLGVRLHAAAARRHGPGLIADDLIAQLPAVLADWPG</sequence>
<keyword evidence="7 17" id="KW-0067">ATP-binding</keyword>
<dbReference type="CDD" id="cd01171">
    <property type="entry name" value="YXKO-related"/>
    <property type="match status" value="1"/>
</dbReference>
<keyword evidence="5 18" id="KW-0479">Metal-binding</keyword>
<feature type="binding site" evidence="17">
    <location>
        <begin position="429"/>
        <end position="433"/>
    </location>
    <ligand>
        <name>AMP</name>
        <dbReference type="ChEBI" id="CHEBI:456215"/>
    </ligand>
</feature>
<feature type="binding site" evidence="18">
    <location>
        <position position="158"/>
    </location>
    <ligand>
        <name>(6S)-NADPHX</name>
        <dbReference type="ChEBI" id="CHEBI:64076"/>
    </ligand>
</feature>
<evidence type="ECO:0000256" key="4">
    <source>
        <dbReference type="ARBA" id="ARBA00009524"/>
    </source>
</evidence>
<feature type="binding site" evidence="18">
    <location>
        <position position="161"/>
    </location>
    <ligand>
        <name>K(+)</name>
        <dbReference type="ChEBI" id="CHEBI:29103"/>
    </ligand>
</feature>
<dbReference type="HAMAP" id="MF_01966">
    <property type="entry name" value="NADHX_epimerase"/>
    <property type="match status" value="1"/>
</dbReference>
<feature type="binding site" evidence="17">
    <location>
        <position position="274"/>
    </location>
    <ligand>
        <name>(6S)-NADPHX</name>
        <dbReference type="ChEBI" id="CHEBI:64076"/>
    </ligand>
</feature>
<dbReference type="KEGG" id="plia:E4191_07070"/>
<evidence type="ECO:0000256" key="18">
    <source>
        <dbReference type="HAMAP-Rule" id="MF_01966"/>
    </source>
</evidence>
<dbReference type="InterPro" id="IPR017953">
    <property type="entry name" value="Carbohydrate_kinase_pred_CS"/>
</dbReference>
<dbReference type="GO" id="GO:0052856">
    <property type="term" value="F:NAD(P)HX epimerase activity"/>
    <property type="evidence" value="ECO:0007669"/>
    <property type="project" value="UniProtKB-UniRule"/>
</dbReference>
<dbReference type="Proteomes" id="UP000296374">
    <property type="component" value="Chromosome"/>
</dbReference>
<evidence type="ECO:0000256" key="15">
    <source>
        <dbReference type="ARBA" id="ARBA00048238"/>
    </source>
</evidence>
<reference evidence="23" key="1">
    <citation type="submission" date="2019-03" db="EMBL/GenBank/DDBJ databases">
        <authorList>
            <person name="Li J."/>
        </authorList>
    </citation>
    <scope>NUCLEOTIDE SEQUENCE [LARGE SCALE GENOMIC DNA]</scope>
    <source>
        <strain evidence="23">2251</strain>
    </source>
</reference>
<keyword evidence="8 17" id="KW-0521">NADP</keyword>
<keyword evidence="13" id="KW-0511">Multifunctional enzyme</keyword>
<gene>
    <name evidence="18" type="primary">nnrE</name>
    <name evidence="17" type="synonym">nnrD</name>
    <name evidence="22" type="ORF">E4191_07070</name>
</gene>
<evidence type="ECO:0000313" key="22">
    <source>
        <dbReference type="EMBL" id="QBX34497.1"/>
    </source>
</evidence>
<protein>
    <recommendedName>
        <fullName evidence="19">Bifunctional NAD(P)H-hydrate repair enzyme</fullName>
    </recommendedName>
    <alternativeName>
        <fullName evidence="19">Nicotinamide nucleotide repair protein</fullName>
    </alternativeName>
    <domain>
        <recommendedName>
            <fullName evidence="19">ADP-dependent (S)-NAD(P)H-hydrate dehydratase</fullName>
            <ecNumber evidence="19">4.2.1.136</ecNumber>
        </recommendedName>
        <alternativeName>
            <fullName evidence="19">ADP-dependent NAD(P)HX dehydratase</fullName>
        </alternativeName>
    </domain>
    <domain>
        <recommendedName>
            <fullName evidence="19">NAD(P)H-hydrate epimerase</fullName>
            <ecNumber evidence="19">5.1.99.6</ecNumber>
        </recommendedName>
    </domain>
</protein>
<comment type="caution">
    <text evidence="18">Lacks conserved residue(s) required for the propagation of feature annotation.</text>
</comment>
<evidence type="ECO:0000256" key="6">
    <source>
        <dbReference type="ARBA" id="ARBA00022741"/>
    </source>
</evidence>